<dbReference type="EMBL" id="BMDX01000008">
    <property type="protein sequence ID" value="GGA77013.1"/>
    <property type="molecule type" value="Genomic_DNA"/>
</dbReference>
<protein>
    <submittedName>
        <fullName evidence="1">Uncharacterized protein</fullName>
    </submittedName>
</protein>
<evidence type="ECO:0000313" key="2">
    <source>
        <dbReference type="Proteomes" id="UP000619743"/>
    </source>
</evidence>
<gene>
    <name evidence="1" type="ORF">GCM10011369_18650</name>
</gene>
<dbReference type="RefSeq" id="WP_087505646.1">
    <property type="nucleotide sequence ID" value="NZ_BMDX01000008.1"/>
</dbReference>
<evidence type="ECO:0000313" key="1">
    <source>
        <dbReference type="EMBL" id="GGA77013.1"/>
    </source>
</evidence>
<dbReference type="Proteomes" id="UP000619743">
    <property type="component" value="Unassembled WGS sequence"/>
</dbReference>
<dbReference type="AlphaFoldDB" id="A0A8J2XPI4"/>
<accession>A0A8J2XPI4</accession>
<organism evidence="1 2">
    <name type="scientific">Neiella marina</name>
    <dbReference type="NCBI Taxonomy" id="508461"/>
    <lineage>
        <taxon>Bacteria</taxon>
        <taxon>Pseudomonadati</taxon>
        <taxon>Pseudomonadota</taxon>
        <taxon>Gammaproteobacteria</taxon>
        <taxon>Alteromonadales</taxon>
        <taxon>Echinimonadaceae</taxon>
        <taxon>Neiella</taxon>
    </lineage>
</organism>
<keyword evidence="2" id="KW-1185">Reference proteome</keyword>
<reference evidence="2" key="1">
    <citation type="journal article" date="2019" name="Int. J. Syst. Evol. Microbiol.">
        <title>The Global Catalogue of Microorganisms (GCM) 10K type strain sequencing project: providing services to taxonomists for standard genome sequencing and annotation.</title>
        <authorList>
            <consortium name="The Broad Institute Genomics Platform"/>
            <consortium name="The Broad Institute Genome Sequencing Center for Infectious Disease"/>
            <person name="Wu L."/>
            <person name="Ma J."/>
        </authorList>
    </citation>
    <scope>NUCLEOTIDE SEQUENCE [LARGE SCALE GENOMIC DNA]</scope>
    <source>
        <strain evidence="2">CGMCC 1.10130</strain>
    </source>
</reference>
<name>A0A8J2XPI4_9GAMM</name>
<proteinExistence type="predicted"/>
<comment type="caution">
    <text evidence="1">The sequence shown here is derived from an EMBL/GenBank/DDBJ whole genome shotgun (WGS) entry which is preliminary data.</text>
</comment>
<sequence length="66" mass="7241">MSQSNDGKDNFISEHANENQTFASVTLYKDGMVCVVYGNRMTQFAKSSSVKQASALLNYIASVIDD</sequence>